<dbReference type="InterPro" id="IPR011009">
    <property type="entry name" value="Kinase-like_dom_sf"/>
</dbReference>
<comment type="similarity">
    <text evidence="4">Belongs to the protein kinase superfamily.</text>
</comment>
<dbReference type="PANTHER" id="PTHR24348">
    <property type="entry name" value="SERINE/THREONINE-PROTEIN KINASE UNC-51-RELATED"/>
    <property type="match status" value="1"/>
</dbReference>
<dbReference type="GO" id="GO:0005737">
    <property type="term" value="C:cytoplasm"/>
    <property type="evidence" value="ECO:0007669"/>
    <property type="project" value="TreeGrafter"/>
</dbReference>
<evidence type="ECO:0000259" key="5">
    <source>
        <dbReference type="PROSITE" id="PS50011"/>
    </source>
</evidence>
<dbReference type="GO" id="GO:0005524">
    <property type="term" value="F:ATP binding"/>
    <property type="evidence" value="ECO:0007669"/>
    <property type="project" value="UniProtKB-UniRule"/>
</dbReference>
<name>A0A5J4UMU1_9EUKA</name>
<accession>A0A5J4UMU1</accession>
<reference evidence="6 7" key="1">
    <citation type="submission" date="2019-03" db="EMBL/GenBank/DDBJ databases">
        <title>Single cell metagenomics reveals metabolic interactions within the superorganism composed of flagellate Streblomastix strix and complex community of Bacteroidetes bacteria on its surface.</title>
        <authorList>
            <person name="Treitli S.C."/>
            <person name="Kolisko M."/>
            <person name="Husnik F."/>
            <person name="Keeling P."/>
            <person name="Hampl V."/>
        </authorList>
    </citation>
    <scope>NUCLEOTIDE SEQUENCE [LARGE SCALE GENOMIC DNA]</scope>
    <source>
        <strain evidence="6">ST1C</strain>
    </source>
</reference>
<evidence type="ECO:0000256" key="2">
    <source>
        <dbReference type="ARBA" id="ARBA00022840"/>
    </source>
</evidence>
<evidence type="ECO:0000256" key="3">
    <source>
        <dbReference type="PROSITE-ProRule" id="PRU10141"/>
    </source>
</evidence>
<dbReference type="Proteomes" id="UP000324800">
    <property type="component" value="Unassembled WGS sequence"/>
</dbReference>
<dbReference type="InterPro" id="IPR017441">
    <property type="entry name" value="Protein_kinase_ATP_BS"/>
</dbReference>
<feature type="non-terminal residue" evidence="6">
    <location>
        <position position="1"/>
    </location>
</feature>
<comment type="caution">
    <text evidence="6">The sequence shown here is derived from an EMBL/GenBank/DDBJ whole genome shotgun (WGS) entry which is preliminary data.</text>
</comment>
<dbReference type="InterPro" id="IPR000719">
    <property type="entry name" value="Prot_kinase_dom"/>
</dbReference>
<keyword evidence="1 3" id="KW-0547">Nucleotide-binding</keyword>
<dbReference type="PROSITE" id="PS00107">
    <property type="entry name" value="PROTEIN_KINASE_ATP"/>
    <property type="match status" value="1"/>
</dbReference>
<dbReference type="SUPFAM" id="SSF56112">
    <property type="entry name" value="Protein kinase-like (PK-like)"/>
    <property type="match status" value="1"/>
</dbReference>
<evidence type="ECO:0000256" key="1">
    <source>
        <dbReference type="ARBA" id="ARBA00022741"/>
    </source>
</evidence>
<dbReference type="EMBL" id="SNRW01014503">
    <property type="protein sequence ID" value="KAA6371402.1"/>
    <property type="molecule type" value="Genomic_DNA"/>
</dbReference>
<dbReference type="AlphaFoldDB" id="A0A5J4UMU1"/>
<dbReference type="InterPro" id="IPR045269">
    <property type="entry name" value="Atg1-like"/>
</dbReference>
<dbReference type="Pfam" id="PF00069">
    <property type="entry name" value="Pkinase"/>
    <property type="match status" value="1"/>
</dbReference>
<dbReference type="GO" id="GO:0004674">
    <property type="term" value="F:protein serine/threonine kinase activity"/>
    <property type="evidence" value="ECO:0007669"/>
    <property type="project" value="UniProtKB-KW"/>
</dbReference>
<keyword evidence="6" id="KW-0418">Kinase</keyword>
<keyword evidence="4" id="KW-0723">Serine/threonine-protein kinase</keyword>
<dbReference type="Gene3D" id="1.10.510.10">
    <property type="entry name" value="Transferase(Phosphotransferase) domain 1"/>
    <property type="match status" value="1"/>
</dbReference>
<gene>
    <name evidence="6" type="ORF">EZS28_033071</name>
</gene>
<dbReference type="CDD" id="cd14014">
    <property type="entry name" value="STKc_PknB_like"/>
    <property type="match status" value="1"/>
</dbReference>
<dbReference type="PANTHER" id="PTHR24348:SF68">
    <property type="entry name" value="SERINE_THREONINE-PROTEIN KINASE ATG1C"/>
    <property type="match status" value="1"/>
</dbReference>
<dbReference type="GO" id="GO:0010506">
    <property type="term" value="P:regulation of autophagy"/>
    <property type="evidence" value="ECO:0007669"/>
    <property type="project" value="InterPro"/>
</dbReference>
<dbReference type="SMART" id="SM00220">
    <property type="entry name" value="S_TKc"/>
    <property type="match status" value="1"/>
</dbReference>
<sequence length="398" mass="45083">NLENEREIEDASLQKYVHLGIASPAYSVTEFQKFMVKTQVESDSAGKKEKKTQEFQEEGLMKRYNEKVVTDMKVGRQLPVFGIVLQPLGKGAFGNVFLVFKDDVGIVAAKVMKEEDFDTTEWKAGLTLSREDQNPFVLKYHSTTMDGNNAVIVMEYANCGNLQNLINKNIDIPIPIIRVIMKQLLEGLRLMHEKGLIHRDIKGENVMLHSPQGSGRMVIKITDFGLAKVQKQPFQSTLMTIAGTLTFMSPELVMGKEDQEEEEEVKADAKVDVWSIGILLHLLAAHKFPFEIASPQAITKFMYSKKLIRPPTIVDDQLWDLITKMLNFDRKQRISSAEALQHEFFTGQIAIQQISLEAKQLAQIAWTAQRYGDQNINKYETNISFTLPLSVIKQIAGF</sequence>
<organism evidence="6 7">
    <name type="scientific">Streblomastix strix</name>
    <dbReference type="NCBI Taxonomy" id="222440"/>
    <lineage>
        <taxon>Eukaryota</taxon>
        <taxon>Metamonada</taxon>
        <taxon>Preaxostyla</taxon>
        <taxon>Oxymonadida</taxon>
        <taxon>Streblomastigidae</taxon>
        <taxon>Streblomastix</taxon>
    </lineage>
</organism>
<feature type="binding site" evidence="3">
    <location>
        <position position="110"/>
    </location>
    <ligand>
        <name>ATP</name>
        <dbReference type="ChEBI" id="CHEBI:30616"/>
    </ligand>
</feature>
<keyword evidence="6" id="KW-0808">Transferase</keyword>
<protein>
    <submittedName>
        <fullName evidence="6">Putative CAMK family protein kinase</fullName>
    </submittedName>
</protein>
<evidence type="ECO:0000256" key="4">
    <source>
        <dbReference type="RuleBase" id="RU000304"/>
    </source>
</evidence>
<dbReference type="InterPro" id="IPR008271">
    <property type="entry name" value="Ser/Thr_kinase_AS"/>
</dbReference>
<feature type="non-terminal residue" evidence="6">
    <location>
        <position position="398"/>
    </location>
</feature>
<evidence type="ECO:0000313" key="6">
    <source>
        <dbReference type="EMBL" id="KAA6371402.1"/>
    </source>
</evidence>
<dbReference type="PROSITE" id="PS00108">
    <property type="entry name" value="PROTEIN_KINASE_ST"/>
    <property type="match status" value="1"/>
</dbReference>
<evidence type="ECO:0000313" key="7">
    <source>
        <dbReference type="Proteomes" id="UP000324800"/>
    </source>
</evidence>
<proteinExistence type="inferred from homology"/>
<feature type="domain" description="Protein kinase" evidence="5">
    <location>
        <begin position="82"/>
        <end position="345"/>
    </location>
</feature>
<dbReference type="PROSITE" id="PS50011">
    <property type="entry name" value="PROTEIN_KINASE_DOM"/>
    <property type="match status" value="1"/>
</dbReference>
<keyword evidence="2 3" id="KW-0067">ATP-binding</keyword>